<sequence length="110" mass="12473">MINLQTLSRPMMSAGLCPMPPTTFLTITATPMPTNRTRPATPDPLHRPSTRTQTSIPECSFSNGFRSNFPGLLWIHGLFVQECEFWKKPAKRFSDLIIIKIGLNWVTQQI</sequence>
<name>A0A9K3HUK8_HELAN</name>
<reference evidence="2" key="1">
    <citation type="journal article" date="2017" name="Nature">
        <title>The sunflower genome provides insights into oil metabolism, flowering and Asterid evolution.</title>
        <authorList>
            <person name="Badouin H."/>
            <person name="Gouzy J."/>
            <person name="Grassa C.J."/>
            <person name="Murat F."/>
            <person name="Staton S.E."/>
            <person name="Cottret L."/>
            <person name="Lelandais-Briere C."/>
            <person name="Owens G.L."/>
            <person name="Carrere S."/>
            <person name="Mayjonade B."/>
            <person name="Legrand L."/>
            <person name="Gill N."/>
            <person name="Kane N.C."/>
            <person name="Bowers J.E."/>
            <person name="Hubner S."/>
            <person name="Bellec A."/>
            <person name="Berard A."/>
            <person name="Berges H."/>
            <person name="Blanchet N."/>
            <person name="Boniface M.C."/>
            <person name="Brunel D."/>
            <person name="Catrice O."/>
            <person name="Chaidir N."/>
            <person name="Claudel C."/>
            <person name="Donnadieu C."/>
            <person name="Faraut T."/>
            <person name="Fievet G."/>
            <person name="Helmstetter N."/>
            <person name="King M."/>
            <person name="Knapp S.J."/>
            <person name="Lai Z."/>
            <person name="Le Paslier M.C."/>
            <person name="Lippi Y."/>
            <person name="Lorenzon L."/>
            <person name="Mandel J.R."/>
            <person name="Marage G."/>
            <person name="Marchand G."/>
            <person name="Marquand E."/>
            <person name="Bret-Mestries E."/>
            <person name="Morien E."/>
            <person name="Nambeesan S."/>
            <person name="Nguyen T."/>
            <person name="Pegot-Espagnet P."/>
            <person name="Pouilly N."/>
            <person name="Raftis F."/>
            <person name="Sallet E."/>
            <person name="Schiex T."/>
            <person name="Thomas J."/>
            <person name="Vandecasteele C."/>
            <person name="Vares D."/>
            <person name="Vear F."/>
            <person name="Vautrin S."/>
            <person name="Crespi M."/>
            <person name="Mangin B."/>
            <person name="Burke J.M."/>
            <person name="Salse J."/>
            <person name="Munos S."/>
            <person name="Vincourt P."/>
            <person name="Rieseberg L.H."/>
            <person name="Langlade N.B."/>
        </authorList>
    </citation>
    <scope>NUCLEOTIDE SEQUENCE</scope>
    <source>
        <tissue evidence="2">Leaves</tissue>
    </source>
</reference>
<dbReference type="Gramene" id="mRNA:HanXRQr2_Chr10g0419181">
    <property type="protein sequence ID" value="CDS:HanXRQr2_Chr10g0419181.1"/>
    <property type="gene ID" value="HanXRQr2_Chr10g0419181"/>
</dbReference>
<comment type="caution">
    <text evidence="2">The sequence shown here is derived from an EMBL/GenBank/DDBJ whole genome shotgun (WGS) entry which is preliminary data.</text>
</comment>
<dbReference type="Proteomes" id="UP000215914">
    <property type="component" value="Unassembled WGS sequence"/>
</dbReference>
<dbReference type="EMBL" id="MNCJ02000325">
    <property type="protein sequence ID" value="KAF5784634.1"/>
    <property type="molecule type" value="Genomic_DNA"/>
</dbReference>
<dbReference type="AlphaFoldDB" id="A0A9K3HUK8"/>
<protein>
    <submittedName>
        <fullName evidence="2">Uncharacterized protein</fullName>
    </submittedName>
</protein>
<evidence type="ECO:0000313" key="3">
    <source>
        <dbReference type="Proteomes" id="UP000215914"/>
    </source>
</evidence>
<feature type="compositionally biased region" description="Polar residues" evidence="1">
    <location>
        <begin position="29"/>
        <end position="38"/>
    </location>
</feature>
<feature type="region of interest" description="Disordered" evidence="1">
    <location>
        <begin position="29"/>
        <end position="57"/>
    </location>
</feature>
<evidence type="ECO:0000256" key="1">
    <source>
        <dbReference type="SAM" id="MobiDB-lite"/>
    </source>
</evidence>
<gene>
    <name evidence="2" type="ORF">HanXRQr2_Chr10g0419181</name>
</gene>
<evidence type="ECO:0000313" key="2">
    <source>
        <dbReference type="EMBL" id="KAF5784634.1"/>
    </source>
</evidence>
<accession>A0A9K3HUK8</accession>
<reference evidence="2" key="2">
    <citation type="submission" date="2020-06" db="EMBL/GenBank/DDBJ databases">
        <title>Helianthus annuus Genome sequencing and assembly Release 2.</title>
        <authorList>
            <person name="Gouzy J."/>
            <person name="Langlade N."/>
            <person name="Munos S."/>
        </authorList>
    </citation>
    <scope>NUCLEOTIDE SEQUENCE</scope>
    <source>
        <tissue evidence="2">Leaves</tissue>
    </source>
</reference>
<organism evidence="2 3">
    <name type="scientific">Helianthus annuus</name>
    <name type="common">Common sunflower</name>
    <dbReference type="NCBI Taxonomy" id="4232"/>
    <lineage>
        <taxon>Eukaryota</taxon>
        <taxon>Viridiplantae</taxon>
        <taxon>Streptophyta</taxon>
        <taxon>Embryophyta</taxon>
        <taxon>Tracheophyta</taxon>
        <taxon>Spermatophyta</taxon>
        <taxon>Magnoliopsida</taxon>
        <taxon>eudicotyledons</taxon>
        <taxon>Gunneridae</taxon>
        <taxon>Pentapetalae</taxon>
        <taxon>asterids</taxon>
        <taxon>campanulids</taxon>
        <taxon>Asterales</taxon>
        <taxon>Asteraceae</taxon>
        <taxon>Asteroideae</taxon>
        <taxon>Heliantheae alliance</taxon>
        <taxon>Heliantheae</taxon>
        <taxon>Helianthus</taxon>
    </lineage>
</organism>
<keyword evidence="3" id="KW-1185">Reference proteome</keyword>
<proteinExistence type="predicted"/>